<protein>
    <recommendedName>
        <fullName evidence="6">Alpha-type protein kinase domain-containing protein</fullName>
    </recommendedName>
</protein>
<evidence type="ECO:0000256" key="3">
    <source>
        <dbReference type="ARBA" id="ARBA00022741"/>
    </source>
</evidence>
<keyword evidence="5" id="KW-0067">ATP-binding</keyword>
<keyword evidence="2" id="KW-0808">Transferase</keyword>
<dbReference type="GO" id="GO:0005524">
    <property type="term" value="F:ATP binding"/>
    <property type="evidence" value="ECO:0007669"/>
    <property type="project" value="UniProtKB-KW"/>
</dbReference>
<evidence type="ECO:0000256" key="1">
    <source>
        <dbReference type="ARBA" id="ARBA00022527"/>
    </source>
</evidence>
<evidence type="ECO:0000256" key="5">
    <source>
        <dbReference type="ARBA" id="ARBA00022840"/>
    </source>
</evidence>
<organism evidence="7 8">
    <name type="scientific">Polarella glacialis</name>
    <name type="common">Dinoflagellate</name>
    <dbReference type="NCBI Taxonomy" id="89957"/>
    <lineage>
        <taxon>Eukaryota</taxon>
        <taxon>Sar</taxon>
        <taxon>Alveolata</taxon>
        <taxon>Dinophyceae</taxon>
        <taxon>Suessiales</taxon>
        <taxon>Suessiaceae</taxon>
        <taxon>Polarella</taxon>
    </lineage>
</organism>
<evidence type="ECO:0000256" key="4">
    <source>
        <dbReference type="ARBA" id="ARBA00022777"/>
    </source>
</evidence>
<dbReference type="InterPro" id="IPR043519">
    <property type="entry name" value="NT_sf"/>
</dbReference>
<evidence type="ECO:0000259" key="6">
    <source>
        <dbReference type="PROSITE" id="PS51158"/>
    </source>
</evidence>
<dbReference type="InterPro" id="IPR011009">
    <property type="entry name" value="Kinase-like_dom_sf"/>
</dbReference>
<sequence>GSRKAVGQREIQSVGQMLKQGREDFSQLCLDLQREQYSQVRSADLRDLLAETELGQLVRTLACTEAQKRVCKQLVDMIVQGSLIPEFRPMEVYESGSFKKGTALSYDFDVDLVLTLHNFDHREMEQYMKRSRVALFDQFGDNVTFLHKPTRRCLKFEVASSFAFDLLFTGMPDNNEYGNPQEFYTPAGAKDVDQELILAKGQYPVFHPLVLVAKHWKNQHKGEHKLQSYYMELLCYGLMNERNSHHGLTLKAAFGALLVDFTTFTVTVQNPNRFSPQDLKPSPNLIREFLVYAQKTLQECFNAHNHPLGSLSLSSWQADDDAIFDSLRRSDVDNNNADSQASSHFQHEWEGECRYVARGTYSGDRRGQPCVVKWFKTGQVFEGTFWNEDLKAVEKASEIIDAFNLRGIAEMKIRINRPGVWTKTSDGQKVLVEPLIEQFQKFNSNTGYANSSFKLLQALSHFSYDYSGGKYLLCDLQGSFNALYVD</sequence>
<keyword evidence="4" id="KW-0418">Kinase</keyword>
<dbReference type="AlphaFoldDB" id="A0A813KEP1"/>
<keyword evidence="3" id="KW-0547">Nucleotide-binding</keyword>
<dbReference type="GO" id="GO:0004674">
    <property type="term" value="F:protein serine/threonine kinase activity"/>
    <property type="evidence" value="ECO:0007669"/>
    <property type="project" value="UniProtKB-KW"/>
</dbReference>
<reference evidence="7" key="1">
    <citation type="submission" date="2021-02" db="EMBL/GenBank/DDBJ databases">
        <authorList>
            <person name="Dougan E. K."/>
            <person name="Rhodes N."/>
            <person name="Thang M."/>
            <person name="Chan C."/>
        </authorList>
    </citation>
    <scope>NUCLEOTIDE SEQUENCE</scope>
</reference>
<dbReference type="Gene3D" id="3.30.460.10">
    <property type="entry name" value="Beta Polymerase, domain 2"/>
    <property type="match status" value="1"/>
</dbReference>
<name>A0A813KEP1_POLGL</name>
<evidence type="ECO:0000256" key="2">
    <source>
        <dbReference type="ARBA" id="ARBA00022679"/>
    </source>
</evidence>
<dbReference type="SUPFAM" id="SSF56112">
    <property type="entry name" value="Protein kinase-like (PK-like)"/>
    <property type="match status" value="1"/>
</dbReference>
<dbReference type="InterPro" id="IPR051852">
    <property type="entry name" value="Alpha-type_PK"/>
</dbReference>
<evidence type="ECO:0000313" key="7">
    <source>
        <dbReference type="EMBL" id="CAE8698413.1"/>
    </source>
</evidence>
<dbReference type="PROSITE" id="PS50152">
    <property type="entry name" value="25A_SYNTH_3"/>
    <property type="match status" value="1"/>
</dbReference>
<evidence type="ECO:0000313" key="8">
    <source>
        <dbReference type="Proteomes" id="UP000626109"/>
    </source>
</evidence>
<dbReference type="EMBL" id="CAJNNW010028955">
    <property type="protein sequence ID" value="CAE8698413.1"/>
    <property type="molecule type" value="Genomic_DNA"/>
</dbReference>
<proteinExistence type="predicted"/>
<dbReference type="PANTHER" id="PTHR45992:SF11">
    <property type="entry name" value="ALPHA-TYPE PROTEIN KINASE DOMAIN-CONTAINING PROTEIN"/>
    <property type="match status" value="1"/>
</dbReference>
<dbReference type="PANTHER" id="PTHR45992">
    <property type="entry name" value="EUKARYOTIC ELONGATION FACTOR 2 KINASE-RELATED"/>
    <property type="match status" value="1"/>
</dbReference>
<dbReference type="Pfam" id="PF02816">
    <property type="entry name" value="Alpha_kinase"/>
    <property type="match status" value="1"/>
</dbReference>
<dbReference type="InterPro" id="IPR004166">
    <property type="entry name" value="a-kinase_dom"/>
</dbReference>
<dbReference type="SMART" id="SM00811">
    <property type="entry name" value="Alpha_kinase"/>
    <property type="match status" value="1"/>
</dbReference>
<comment type="caution">
    <text evidence="7">The sequence shown here is derived from an EMBL/GenBank/DDBJ whole genome shotgun (WGS) entry which is preliminary data.</text>
</comment>
<dbReference type="Gene3D" id="3.20.200.10">
    <property type="entry name" value="MHCK/EF2 kinase"/>
    <property type="match status" value="1"/>
</dbReference>
<keyword evidence="1" id="KW-0723">Serine/threonine-protein kinase</keyword>
<gene>
    <name evidence="7" type="ORF">PGLA2088_LOCUS30729</name>
</gene>
<dbReference type="SUPFAM" id="SSF81301">
    <property type="entry name" value="Nucleotidyltransferase"/>
    <property type="match status" value="1"/>
</dbReference>
<dbReference type="PROSITE" id="PS51158">
    <property type="entry name" value="ALPHA_KINASE"/>
    <property type="match status" value="1"/>
</dbReference>
<feature type="domain" description="Alpha-type protein kinase" evidence="6">
    <location>
        <begin position="308"/>
        <end position="486"/>
    </location>
</feature>
<accession>A0A813KEP1</accession>
<dbReference type="Proteomes" id="UP000626109">
    <property type="component" value="Unassembled WGS sequence"/>
</dbReference>
<feature type="non-terminal residue" evidence="7">
    <location>
        <position position="486"/>
    </location>
</feature>